<dbReference type="Gene3D" id="2.40.180.10">
    <property type="entry name" value="Catalase core domain"/>
    <property type="match status" value="1"/>
</dbReference>
<dbReference type="EC" id="1.11.1.6" evidence="2"/>
<dbReference type="GO" id="GO:0005737">
    <property type="term" value="C:cytoplasm"/>
    <property type="evidence" value="ECO:0007669"/>
    <property type="project" value="TreeGrafter"/>
</dbReference>
<evidence type="ECO:0000313" key="10">
    <source>
        <dbReference type="Proteomes" id="UP001139000"/>
    </source>
</evidence>
<dbReference type="GO" id="GO:0020037">
    <property type="term" value="F:heme binding"/>
    <property type="evidence" value="ECO:0007669"/>
    <property type="project" value="InterPro"/>
</dbReference>
<dbReference type="Gene3D" id="1.20.1280.120">
    <property type="match status" value="1"/>
</dbReference>
<dbReference type="InterPro" id="IPR024168">
    <property type="entry name" value="Catalase_SrpA-type_pred"/>
</dbReference>
<gene>
    <name evidence="9" type="ORF">LXM26_28825</name>
</gene>
<dbReference type="PANTHER" id="PTHR11465:SF9">
    <property type="entry name" value="CATALASE"/>
    <property type="match status" value="1"/>
</dbReference>
<evidence type="ECO:0000256" key="4">
    <source>
        <dbReference type="ARBA" id="ARBA00022617"/>
    </source>
</evidence>
<dbReference type="InterPro" id="IPR018028">
    <property type="entry name" value="Catalase"/>
</dbReference>
<dbReference type="RefSeq" id="WP_234658548.1">
    <property type="nucleotide sequence ID" value="NZ_CP094997.1"/>
</dbReference>
<dbReference type="CDD" id="cd08153">
    <property type="entry name" value="srpA_like"/>
    <property type="match status" value="1"/>
</dbReference>
<dbReference type="PANTHER" id="PTHR11465">
    <property type="entry name" value="CATALASE"/>
    <property type="match status" value="1"/>
</dbReference>
<keyword evidence="10" id="KW-1185">Reference proteome</keyword>
<evidence type="ECO:0000256" key="1">
    <source>
        <dbReference type="ARBA" id="ARBA00005329"/>
    </source>
</evidence>
<sequence length="366" mass="40751">MKKASLVAYLKTKRVLFKLVGIFLIASGLVLAFAWSAGLIGGRITTRTFLKDTPKTYLAGYRRAHGKGICFEGTFRASGKGVPFSIARVFAQQKVPVTGRFSLGSPDPYAPDNSTRTVSMALMLTADDGEQWRMKLNNEPYFATRDTEGFLEQVEAYKPVSNTGAPDPARVAAFLKKHPEAQKYVKWDATAPWTRSFAGAQYNVINSFILIDANGKKQVIRWSMRPHAEFTSWSVRQRKQASHDFLFEDLKKRLEKGPLYWDLVLTLAEPGDPVNDPSQVWPENRRQIVAGTLEVSHVFDQTKGGCRDINFDPTRVPKGITLSDDPVLAARAGIYSHSHSDRVREIGYGKATDAVGKHQKDNAGNK</sequence>
<evidence type="ECO:0000256" key="6">
    <source>
        <dbReference type="ARBA" id="ARBA00023002"/>
    </source>
</evidence>
<evidence type="ECO:0000256" key="3">
    <source>
        <dbReference type="ARBA" id="ARBA00022559"/>
    </source>
</evidence>
<dbReference type="SUPFAM" id="SSF56634">
    <property type="entry name" value="Heme-dependent catalase-like"/>
    <property type="match status" value="1"/>
</dbReference>
<evidence type="ECO:0000313" key="9">
    <source>
        <dbReference type="EMBL" id="MCF0065554.1"/>
    </source>
</evidence>
<feature type="domain" description="Catalase core" evidence="8">
    <location>
        <begin position="45"/>
        <end position="366"/>
    </location>
</feature>
<evidence type="ECO:0000256" key="7">
    <source>
        <dbReference type="ARBA" id="ARBA00023004"/>
    </source>
</evidence>
<proteinExistence type="inferred from homology"/>
<evidence type="ECO:0000256" key="2">
    <source>
        <dbReference type="ARBA" id="ARBA00012314"/>
    </source>
</evidence>
<comment type="caution">
    <text evidence="9">The sequence shown here is derived from an EMBL/GenBank/DDBJ whole genome shotgun (WGS) entry which is preliminary data.</text>
</comment>
<dbReference type="InterPro" id="IPR020835">
    <property type="entry name" value="Catalase_sf"/>
</dbReference>
<dbReference type="EMBL" id="JAJTTC010000012">
    <property type="protein sequence ID" value="MCF0065554.1"/>
    <property type="molecule type" value="Genomic_DNA"/>
</dbReference>
<dbReference type="GO" id="GO:0004096">
    <property type="term" value="F:catalase activity"/>
    <property type="evidence" value="ECO:0007669"/>
    <property type="project" value="InterPro"/>
</dbReference>
<keyword evidence="6" id="KW-0560">Oxidoreductase</keyword>
<evidence type="ECO:0000259" key="8">
    <source>
        <dbReference type="SMART" id="SM01060"/>
    </source>
</evidence>
<accession>A0A9X1PSD6</accession>
<dbReference type="SMART" id="SM01060">
    <property type="entry name" value="Catalase"/>
    <property type="match status" value="1"/>
</dbReference>
<dbReference type="Proteomes" id="UP001139000">
    <property type="component" value="Unassembled WGS sequence"/>
</dbReference>
<dbReference type="GO" id="GO:0042542">
    <property type="term" value="P:response to hydrogen peroxide"/>
    <property type="evidence" value="ECO:0007669"/>
    <property type="project" value="TreeGrafter"/>
</dbReference>
<dbReference type="Pfam" id="PF00199">
    <property type="entry name" value="Catalase"/>
    <property type="match status" value="1"/>
</dbReference>
<dbReference type="AlphaFoldDB" id="A0A9X1PSD6"/>
<name>A0A9X1PSD6_9BACT</name>
<reference evidence="9" key="1">
    <citation type="submission" date="2021-12" db="EMBL/GenBank/DDBJ databases">
        <title>Novel species in genus Dyadobacter.</title>
        <authorList>
            <person name="Ma C."/>
        </authorList>
    </citation>
    <scope>NUCLEOTIDE SEQUENCE</scope>
    <source>
        <strain evidence="9">LJ419</strain>
    </source>
</reference>
<protein>
    <recommendedName>
        <fullName evidence="2">catalase</fullName>
        <ecNumber evidence="2">1.11.1.6</ecNumber>
    </recommendedName>
</protein>
<dbReference type="InterPro" id="IPR011614">
    <property type="entry name" value="Catalase_core"/>
</dbReference>
<dbReference type="GO" id="GO:0046872">
    <property type="term" value="F:metal ion binding"/>
    <property type="evidence" value="ECO:0007669"/>
    <property type="project" value="UniProtKB-KW"/>
</dbReference>
<keyword evidence="4" id="KW-0349">Heme</keyword>
<keyword evidence="3 9" id="KW-0575">Peroxidase</keyword>
<dbReference type="PROSITE" id="PS51402">
    <property type="entry name" value="CATALASE_3"/>
    <property type="match status" value="1"/>
</dbReference>
<keyword evidence="5" id="KW-0479">Metal-binding</keyword>
<organism evidence="9 10">
    <name type="scientific">Dyadobacter chenwenxiniae</name>
    <dbReference type="NCBI Taxonomy" id="2906456"/>
    <lineage>
        <taxon>Bacteria</taxon>
        <taxon>Pseudomonadati</taxon>
        <taxon>Bacteroidota</taxon>
        <taxon>Cytophagia</taxon>
        <taxon>Cytophagales</taxon>
        <taxon>Spirosomataceae</taxon>
        <taxon>Dyadobacter</taxon>
    </lineage>
</organism>
<comment type="similarity">
    <text evidence="1">Belongs to the catalase family.</text>
</comment>
<dbReference type="GO" id="GO:0042744">
    <property type="term" value="P:hydrogen peroxide catabolic process"/>
    <property type="evidence" value="ECO:0007669"/>
    <property type="project" value="TreeGrafter"/>
</dbReference>
<keyword evidence="7" id="KW-0408">Iron</keyword>
<evidence type="ECO:0000256" key="5">
    <source>
        <dbReference type="ARBA" id="ARBA00022723"/>
    </source>
</evidence>